<comment type="cofactor">
    <cofactor evidence="1">
        <name>Zn(2+)</name>
        <dbReference type="ChEBI" id="CHEBI:29105"/>
    </cofactor>
</comment>
<evidence type="ECO:0000256" key="3">
    <source>
        <dbReference type="ARBA" id="ARBA00006247"/>
    </source>
</evidence>
<comment type="subcellular location">
    <subcellularLocation>
        <location evidence="2">Cytoplasm</location>
    </subcellularLocation>
</comment>
<dbReference type="InterPro" id="IPR010159">
    <property type="entry name" value="N-acyl_aa_amidohydrolase"/>
</dbReference>
<dbReference type="PIRSF" id="PIRSF036696">
    <property type="entry name" value="ACY-1"/>
    <property type="match status" value="1"/>
</dbReference>
<dbReference type="EMBL" id="CAXLJM020000053">
    <property type="protein sequence ID" value="CAL8116975.1"/>
    <property type="molecule type" value="Genomic_DNA"/>
</dbReference>
<feature type="signal peptide" evidence="10">
    <location>
        <begin position="1"/>
        <end position="22"/>
    </location>
</feature>
<organism evidence="12 13">
    <name type="scientific">Orchesella dallaii</name>
    <dbReference type="NCBI Taxonomy" id="48710"/>
    <lineage>
        <taxon>Eukaryota</taxon>
        <taxon>Metazoa</taxon>
        <taxon>Ecdysozoa</taxon>
        <taxon>Arthropoda</taxon>
        <taxon>Hexapoda</taxon>
        <taxon>Collembola</taxon>
        <taxon>Entomobryomorpha</taxon>
        <taxon>Entomobryoidea</taxon>
        <taxon>Orchesellidae</taxon>
        <taxon>Orchesellinae</taxon>
        <taxon>Orchesella</taxon>
    </lineage>
</organism>
<evidence type="ECO:0000256" key="8">
    <source>
        <dbReference type="ARBA" id="ARBA00022833"/>
    </source>
</evidence>
<evidence type="ECO:0000256" key="6">
    <source>
        <dbReference type="ARBA" id="ARBA00022723"/>
    </source>
</evidence>
<evidence type="ECO:0000313" key="13">
    <source>
        <dbReference type="Proteomes" id="UP001642540"/>
    </source>
</evidence>
<keyword evidence="13" id="KW-1185">Reference proteome</keyword>
<evidence type="ECO:0000313" key="12">
    <source>
        <dbReference type="EMBL" id="CAL8116975.1"/>
    </source>
</evidence>
<evidence type="ECO:0000256" key="7">
    <source>
        <dbReference type="ARBA" id="ARBA00022801"/>
    </source>
</evidence>
<dbReference type="InterPro" id="IPR001261">
    <property type="entry name" value="ArgE/DapE_CS"/>
</dbReference>
<gene>
    <name evidence="12" type="ORF">ODALV1_LOCUS17476</name>
</gene>
<protein>
    <recommendedName>
        <fullName evidence="4">N-acyl-aliphatic-L-amino acid amidohydrolase</fullName>
        <ecNumber evidence="4">3.5.1.14</ecNumber>
    </recommendedName>
    <alternativeName>
        <fullName evidence="9">N-acyl-L-amino-acid amidohydrolase</fullName>
    </alternativeName>
</protein>
<reference evidence="12 13" key="1">
    <citation type="submission" date="2024-08" db="EMBL/GenBank/DDBJ databases">
        <authorList>
            <person name="Cucini C."/>
            <person name="Frati F."/>
        </authorList>
    </citation>
    <scope>NUCLEOTIDE SEQUENCE [LARGE SCALE GENOMIC DNA]</scope>
</reference>
<keyword evidence="5" id="KW-0963">Cytoplasm</keyword>
<dbReference type="Pfam" id="PF07687">
    <property type="entry name" value="M20_dimer"/>
    <property type="match status" value="1"/>
</dbReference>
<comment type="similarity">
    <text evidence="3">Belongs to the peptidase M20A family.</text>
</comment>
<dbReference type="InterPro" id="IPR011650">
    <property type="entry name" value="Peptidase_M20_dimer"/>
</dbReference>
<comment type="caution">
    <text evidence="12">The sequence shown here is derived from an EMBL/GenBank/DDBJ whole genome shotgun (WGS) entry which is preliminary data.</text>
</comment>
<dbReference type="SUPFAM" id="SSF55031">
    <property type="entry name" value="Bacterial exopeptidase dimerisation domain"/>
    <property type="match status" value="1"/>
</dbReference>
<evidence type="ECO:0000256" key="9">
    <source>
        <dbReference type="ARBA" id="ARBA00029656"/>
    </source>
</evidence>
<dbReference type="InterPro" id="IPR002933">
    <property type="entry name" value="Peptidase_M20"/>
</dbReference>
<feature type="domain" description="Peptidase M20 dimerisation" evidence="11">
    <location>
        <begin position="213"/>
        <end position="321"/>
    </location>
</feature>
<proteinExistence type="inferred from homology"/>
<evidence type="ECO:0000259" key="11">
    <source>
        <dbReference type="Pfam" id="PF07687"/>
    </source>
</evidence>
<keyword evidence="6" id="KW-0479">Metal-binding</keyword>
<dbReference type="InterPro" id="IPR036264">
    <property type="entry name" value="Bact_exopeptidase_dim_dom"/>
</dbReference>
<dbReference type="PANTHER" id="PTHR45892:SF1">
    <property type="entry name" value="AMINOACYLASE-1"/>
    <property type="match status" value="1"/>
</dbReference>
<keyword evidence="10" id="KW-0732">Signal</keyword>
<dbReference type="PROSITE" id="PS00758">
    <property type="entry name" value="ARGE_DAPE_CPG2_1"/>
    <property type="match status" value="1"/>
</dbReference>
<accession>A0ABP1R4Q6</accession>
<dbReference type="PANTHER" id="PTHR45892">
    <property type="entry name" value="AMINOACYLASE-1"/>
    <property type="match status" value="1"/>
</dbReference>
<keyword evidence="8" id="KW-0862">Zinc</keyword>
<dbReference type="Gene3D" id="3.30.70.360">
    <property type="match status" value="1"/>
</dbReference>
<name>A0ABP1R4Q6_9HEXA</name>
<dbReference type="Pfam" id="PF01546">
    <property type="entry name" value="Peptidase_M20"/>
    <property type="match status" value="1"/>
</dbReference>
<evidence type="ECO:0000256" key="5">
    <source>
        <dbReference type="ARBA" id="ARBA00022490"/>
    </source>
</evidence>
<dbReference type="NCBIfam" id="TIGR01880">
    <property type="entry name" value="Ac-peptdase-euk"/>
    <property type="match status" value="1"/>
</dbReference>
<evidence type="ECO:0000256" key="1">
    <source>
        <dbReference type="ARBA" id="ARBA00001947"/>
    </source>
</evidence>
<evidence type="ECO:0000256" key="2">
    <source>
        <dbReference type="ARBA" id="ARBA00004496"/>
    </source>
</evidence>
<dbReference type="Gene3D" id="1.10.150.900">
    <property type="match status" value="1"/>
</dbReference>
<dbReference type="Gene3D" id="3.40.630.10">
    <property type="entry name" value="Zn peptidases"/>
    <property type="match status" value="1"/>
</dbReference>
<sequence>MASIRFSLLVLVIAYLLNAVLSFPPIKLQEDPAVTKFRTYLRFETVQPNPQAGYEQAIPWLREYAEELGLDFHYLDIPDPSDFALWMTWNGSDPSLKSVLLNSHMDVVAAEPEKWNHHPFEAFKDENGNIFARGAHDMKSPTIAQLEAIRRLKASGFQPLRNIHLSVMPDEENGGRKGMIPFLETNEFKNLNIGIDIDEGSSVGDETTMNIVYAEKAAWQFNITARGAAAHASTLPEYTAAQRLQVVIDKIFAYRKSELQRLETSNVTFDELTSVNLARLGGGIGDNIIPNEVWAFFDMRIFLTQTWNFTDVENMLLNITEAAQLGSSPNEVTLNFTAKPLYTGKTVVDDSNVWWTAVQETCGELNLTCSPKVMSGVTDARPVRHLNISAFGINPFPNQLSTAHQDNEVMNEANFLKGIGRYAAFIQKFASLPGNLHP</sequence>
<feature type="chain" id="PRO_5045745458" description="N-acyl-aliphatic-L-amino acid amidohydrolase" evidence="10">
    <location>
        <begin position="23"/>
        <end position="438"/>
    </location>
</feature>
<evidence type="ECO:0000256" key="4">
    <source>
        <dbReference type="ARBA" id="ARBA00011913"/>
    </source>
</evidence>
<dbReference type="EC" id="3.5.1.14" evidence="4"/>
<dbReference type="SUPFAM" id="SSF53187">
    <property type="entry name" value="Zn-dependent exopeptidases"/>
    <property type="match status" value="1"/>
</dbReference>
<evidence type="ECO:0000256" key="10">
    <source>
        <dbReference type="SAM" id="SignalP"/>
    </source>
</evidence>
<dbReference type="Proteomes" id="UP001642540">
    <property type="component" value="Unassembled WGS sequence"/>
</dbReference>
<dbReference type="InterPro" id="IPR052083">
    <property type="entry name" value="Aminoacylase-1_M20A"/>
</dbReference>
<keyword evidence="7" id="KW-0378">Hydrolase</keyword>